<sequence>MPLFFDSLLSVFVLPLSAEAAFLSASMAFFRSGLA</sequence>
<dbReference type="AlphaFoldDB" id="D5MJR1"/>
<accession>D5MJR1</accession>
<dbReference type="EMBL" id="FP565575">
    <property type="protein sequence ID" value="CBE69646.1"/>
    <property type="molecule type" value="Genomic_DNA"/>
</dbReference>
<proteinExistence type="predicted"/>
<dbReference type="Proteomes" id="UP000006898">
    <property type="component" value="Chromosome"/>
</dbReference>
<dbReference type="HOGENOM" id="CLU_3363983_0_0_0"/>
<gene>
    <name evidence="1" type="ORF">DAMO_2573</name>
</gene>
<name>D5MJR1_METO1</name>
<organism evidence="1 2">
    <name type="scientific">Methylomirabilis oxygeniifera</name>
    <dbReference type="NCBI Taxonomy" id="671143"/>
    <lineage>
        <taxon>Bacteria</taxon>
        <taxon>Candidatus Methylomirabilota</taxon>
        <taxon>Candidatus Methylomirabilia</taxon>
        <taxon>Candidatus Methylomirabilales</taxon>
        <taxon>Candidatus Methylomirabilaceae</taxon>
        <taxon>Candidatus Methylomirabilis</taxon>
    </lineage>
</organism>
<dbReference type="KEGG" id="mox:DAMO_2573"/>
<evidence type="ECO:0000313" key="1">
    <source>
        <dbReference type="EMBL" id="CBE69646.1"/>
    </source>
</evidence>
<protein>
    <submittedName>
        <fullName evidence="1">Uncharacterized protein</fullName>
    </submittedName>
</protein>
<evidence type="ECO:0000313" key="2">
    <source>
        <dbReference type="Proteomes" id="UP000006898"/>
    </source>
</evidence>
<reference evidence="1 2" key="1">
    <citation type="journal article" date="2010" name="Nature">
        <title>Nitrite-driven anaerobic methane oxidation by oxygenic bacteria.</title>
        <authorList>
            <person name="Ettwig K.F."/>
            <person name="Butler M.K."/>
            <person name="Le Paslier D."/>
            <person name="Pelletier E."/>
            <person name="Mangenot S."/>
            <person name="Kuypers M.M.M."/>
            <person name="Schreiber F."/>
            <person name="Dutilh B.E."/>
            <person name="Zedelius J."/>
            <person name="de Beer D."/>
            <person name="Gloerich J."/>
            <person name="Wessels H.J.C.T."/>
            <person name="van Allen T."/>
            <person name="Luesken F."/>
            <person name="Wu M."/>
            <person name="van de Pas-Schoonen K.T."/>
            <person name="Op den Camp H.J.M."/>
            <person name="Janssen-Megens E.M."/>
            <person name="Francoijs K-J."/>
            <person name="Stunnenberg H."/>
            <person name="Weissenbach J."/>
            <person name="Jetten M.S.M."/>
            <person name="Strous M."/>
        </authorList>
    </citation>
    <scope>NUCLEOTIDE SEQUENCE [LARGE SCALE GENOMIC DNA]</scope>
</reference>